<dbReference type="EMBL" id="JAHKSW010000001">
    <property type="protein sequence ID" value="KAG7336053.1"/>
    <property type="molecule type" value="Genomic_DNA"/>
</dbReference>
<dbReference type="Proteomes" id="UP000824219">
    <property type="component" value="Linkage Group LG01"/>
</dbReference>
<evidence type="ECO:0000313" key="2">
    <source>
        <dbReference type="EMBL" id="KAG7336053.1"/>
    </source>
</evidence>
<accession>A0A9D3P7D6</accession>
<evidence type="ECO:0000256" key="1">
    <source>
        <dbReference type="SAM" id="MobiDB-lite"/>
    </source>
</evidence>
<organism evidence="2 3">
    <name type="scientific">Hemibagrus wyckioides</name>
    <dbReference type="NCBI Taxonomy" id="337641"/>
    <lineage>
        <taxon>Eukaryota</taxon>
        <taxon>Metazoa</taxon>
        <taxon>Chordata</taxon>
        <taxon>Craniata</taxon>
        <taxon>Vertebrata</taxon>
        <taxon>Euteleostomi</taxon>
        <taxon>Actinopterygii</taxon>
        <taxon>Neopterygii</taxon>
        <taxon>Teleostei</taxon>
        <taxon>Ostariophysi</taxon>
        <taxon>Siluriformes</taxon>
        <taxon>Bagridae</taxon>
        <taxon>Hemibagrus</taxon>
    </lineage>
</organism>
<reference evidence="2 3" key="1">
    <citation type="submission" date="2021-06" db="EMBL/GenBank/DDBJ databases">
        <title>Chromosome-level genome assembly of the red-tail catfish (Hemibagrus wyckioides).</title>
        <authorList>
            <person name="Shao F."/>
        </authorList>
    </citation>
    <scope>NUCLEOTIDE SEQUENCE [LARGE SCALE GENOMIC DNA]</scope>
    <source>
        <strain evidence="2">EC202008001</strain>
        <tissue evidence="2">Blood</tissue>
    </source>
</reference>
<proteinExistence type="predicted"/>
<feature type="compositionally biased region" description="Low complexity" evidence="1">
    <location>
        <begin position="10"/>
        <end position="22"/>
    </location>
</feature>
<feature type="region of interest" description="Disordered" evidence="1">
    <location>
        <begin position="1"/>
        <end position="32"/>
    </location>
</feature>
<name>A0A9D3P7D6_9TELE</name>
<protein>
    <submittedName>
        <fullName evidence="2">Uncharacterized protein</fullName>
    </submittedName>
</protein>
<evidence type="ECO:0000313" key="3">
    <source>
        <dbReference type="Proteomes" id="UP000824219"/>
    </source>
</evidence>
<gene>
    <name evidence="2" type="ORF">KOW79_000746</name>
</gene>
<dbReference type="AlphaFoldDB" id="A0A9D3P7D6"/>
<sequence length="81" mass="8643">MSGVHGEFGSSGSDSSIQSVQSPILGPEGLIHAPNGFTFSPQPIEQRWTKGNCKAKGGNPFDCGENRLVQVEDYNIIFCTA</sequence>
<comment type="caution">
    <text evidence="2">The sequence shown here is derived from an EMBL/GenBank/DDBJ whole genome shotgun (WGS) entry which is preliminary data.</text>
</comment>
<keyword evidence="3" id="KW-1185">Reference proteome</keyword>